<comment type="caution">
    <text evidence="2">The sequence shown here is derived from an EMBL/GenBank/DDBJ whole genome shotgun (WGS) entry which is preliminary data.</text>
</comment>
<dbReference type="EMBL" id="JAGMUU010000001">
    <property type="protein sequence ID" value="KAH7163132.1"/>
    <property type="molecule type" value="Genomic_DNA"/>
</dbReference>
<evidence type="ECO:0000256" key="1">
    <source>
        <dbReference type="SAM" id="MobiDB-lite"/>
    </source>
</evidence>
<keyword evidence="3" id="KW-1185">Reference proteome</keyword>
<dbReference type="AlphaFoldDB" id="A0A9P9JIS8"/>
<protein>
    <submittedName>
        <fullName evidence="2">Uncharacterized protein</fullName>
    </submittedName>
</protein>
<proteinExistence type="predicted"/>
<evidence type="ECO:0000313" key="2">
    <source>
        <dbReference type="EMBL" id="KAH7163132.1"/>
    </source>
</evidence>
<organism evidence="2 3">
    <name type="scientific">Dactylonectria estremocensis</name>
    <dbReference type="NCBI Taxonomy" id="1079267"/>
    <lineage>
        <taxon>Eukaryota</taxon>
        <taxon>Fungi</taxon>
        <taxon>Dikarya</taxon>
        <taxon>Ascomycota</taxon>
        <taxon>Pezizomycotina</taxon>
        <taxon>Sordariomycetes</taxon>
        <taxon>Hypocreomycetidae</taxon>
        <taxon>Hypocreales</taxon>
        <taxon>Nectriaceae</taxon>
        <taxon>Dactylonectria</taxon>
    </lineage>
</organism>
<feature type="compositionally biased region" description="Polar residues" evidence="1">
    <location>
        <begin position="124"/>
        <end position="134"/>
    </location>
</feature>
<dbReference type="Proteomes" id="UP000717696">
    <property type="component" value="Unassembled WGS sequence"/>
</dbReference>
<feature type="region of interest" description="Disordered" evidence="1">
    <location>
        <begin position="120"/>
        <end position="157"/>
    </location>
</feature>
<reference evidence="2" key="1">
    <citation type="journal article" date="2021" name="Nat. Commun.">
        <title>Genetic determinants of endophytism in the Arabidopsis root mycobiome.</title>
        <authorList>
            <person name="Mesny F."/>
            <person name="Miyauchi S."/>
            <person name="Thiergart T."/>
            <person name="Pickel B."/>
            <person name="Atanasova L."/>
            <person name="Karlsson M."/>
            <person name="Huettel B."/>
            <person name="Barry K.W."/>
            <person name="Haridas S."/>
            <person name="Chen C."/>
            <person name="Bauer D."/>
            <person name="Andreopoulos W."/>
            <person name="Pangilinan J."/>
            <person name="LaButti K."/>
            <person name="Riley R."/>
            <person name="Lipzen A."/>
            <person name="Clum A."/>
            <person name="Drula E."/>
            <person name="Henrissat B."/>
            <person name="Kohler A."/>
            <person name="Grigoriev I.V."/>
            <person name="Martin F.M."/>
            <person name="Hacquard S."/>
        </authorList>
    </citation>
    <scope>NUCLEOTIDE SEQUENCE</scope>
    <source>
        <strain evidence="2">MPI-CAGE-AT-0021</strain>
    </source>
</reference>
<accession>A0A9P9JIS8</accession>
<name>A0A9P9JIS8_9HYPO</name>
<sequence length="157" mass="17164">MAADQLIPIWAIATAALLSTSQWPSMLHPSGLPQAPAPAGVNESHRATRCKLRDRSRSLRSARPGIGNLTCGEPAIGLPPWLHIIHPVNMNCAPSLITLSAACSYARCLTQHLFFQRQRGRNGSLRTPPSQGSFEATVRLPPPRRRKMQASNASWTR</sequence>
<gene>
    <name evidence="2" type="ORF">B0J13DRAFT_30467</name>
</gene>
<evidence type="ECO:0000313" key="3">
    <source>
        <dbReference type="Proteomes" id="UP000717696"/>
    </source>
</evidence>